<dbReference type="SUPFAM" id="SSF103084">
    <property type="entry name" value="Holliday junction resolvase RusA"/>
    <property type="match status" value="1"/>
</dbReference>
<dbReference type="KEGG" id="fsm:CCS41_03165"/>
<evidence type="ECO:0000256" key="14">
    <source>
        <dbReference type="ARBA" id="ARBA00029488"/>
    </source>
</evidence>
<dbReference type="InterPro" id="IPR036614">
    <property type="entry name" value="RusA-like_sf"/>
</dbReference>
<keyword evidence="10" id="KW-0233">DNA recombination</keyword>
<evidence type="ECO:0000256" key="12">
    <source>
        <dbReference type="ARBA" id="ARBA00024745"/>
    </source>
</evidence>
<dbReference type="EMBL" id="CP021659">
    <property type="protein sequence ID" value="AWK13706.1"/>
    <property type="molecule type" value="Genomic_DNA"/>
</dbReference>
<evidence type="ECO:0000256" key="7">
    <source>
        <dbReference type="ARBA" id="ARBA00022763"/>
    </source>
</evidence>
<comment type="function">
    <text evidence="12">Endonuclease that resolves Holliday junction intermediates made during homologous genetic recombination and DNA repair. Exhibits sequence and structure-selective cleavage of four-way DNA junctions, where it introduces symmetrical nicks in two strands of the same polarity at the 5' side of CC dinucleotides. Corrects the defects in genetic recombination and DNA repair associated with inactivation of RuvAB or RuvC.</text>
</comment>
<comment type="similarity">
    <text evidence="15">Belongs to the rusA family.</text>
</comment>
<protein>
    <recommendedName>
        <fullName evidence="3 15">Crossover junction endodeoxyribonuclease rusA</fullName>
        <ecNumber evidence="14 15">3.1.21.10</ecNumber>
    </recommendedName>
</protein>
<dbReference type="RefSeq" id="WP_119797012.1">
    <property type="nucleotide sequence ID" value="NZ_CP021659.1"/>
</dbReference>
<evidence type="ECO:0000256" key="4">
    <source>
        <dbReference type="ARBA" id="ARBA00022722"/>
    </source>
</evidence>
<evidence type="ECO:0000313" key="20">
    <source>
        <dbReference type="Proteomes" id="UP000261875"/>
    </source>
</evidence>
<evidence type="ECO:0000256" key="9">
    <source>
        <dbReference type="ARBA" id="ARBA00022842"/>
    </source>
</evidence>
<name>A0A2U8I4R7_9GAMM</name>
<comment type="function">
    <text evidence="15">Endonuclease that resolves Holliday junction intermediates made during homologous genetic recombination and DNA repair. Exhibits sequence and structure-selective cleavage of four-way DNA junctions, where it introduces symmetrical nicks in two strands of the same polarity at the 5' side of dinucleotides. Corrects the defects in genetic recombination and DNA repair associated with inactivation of ruvAB or ruvC.</text>
</comment>
<dbReference type="Proteomes" id="UP000261875">
    <property type="component" value="Chromosome"/>
</dbReference>
<evidence type="ECO:0000313" key="17">
    <source>
        <dbReference type="EMBL" id="AWK13706.1"/>
    </source>
</evidence>
<sequence>MNEYRIVLPYPPTVNTYWRHARGRHYISKQGRQYRTEVIALIARKGLTLCLKSKLRVKVRVHVPDRRKRDLDNLLKAPLDALVHAGMIADDSVIDDLHIIRGEQVQGGRREIIITEQEAA</sequence>
<evidence type="ECO:0000313" key="19">
    <source>
        <dbReference type="EMBL" id="AWK14137.1"/>
    </source>
</evidence>
<keyword evidence="11 15" id="KW-0234">DNA repair</keyword>
<evidence type="ECO:0000256" key="5">
    <source>
        <dbReference type="ARBA" id="ARBA00022723"/>
    </source>
</evidence>
<evidence type="ECO:0000256" key="8">
    <source>
        <dbReference type="ARBA" id="ARBA00022801"/>
    </source>
</evidence>
<dbReference type="Pfam" id="PF05866">
    <property type="entry name" value="RusA"/>
    <property type="match status" value="1"/>
</dbReference>
<dbReference type="Gene3D" id="3.30.1330.70">
    <property type="entry name" value="Holliday junction resolvase RusA"/>
    <property type="match status" value="1"/>
</dbReference>
<dbReference type="GO" id="GO:0008821">
    <property type="term" value="F:crossover junction DNA endonuclease activity"/>
    <property type="evidence" value="ECO:0007669"/>
    <property type="project" value="UniProtKB-EC"/>
</dbReference>
<dbReference type="GO" id="GO:0006281">
    <property type="term" value="P:DNA repair"/>
    <property type="evidence" value="ECO:0007669"/>
    <property type="project" value="UniProtKB-KW"/>
</dbReference>
<gene>
    <name evidence="16" type="ORF">CCS41_00425</name>
    <name evidence="17" type="ORF">CCS41_03165</name>
    <name evidence="18" type="ORF">CCS41_05590</name>
    <name evidence="19" type="ORF">CCS41_06030</name>
</gene>
<evidence type="ECO:0000256" key="2">
    <source>
        <dbReference type="ARBA" id="ARBA00011738"/>
    </source>
</evidence>
<dbReference type="EMBL" id="CP021659">
    <property type="protein sequence ID" value="AWK14072.1"/>
    <property type="molecule type" value="Genomic_DNA"/>
</dbReference>
<evidence type="ECO:0000256" key="10">
    <source>
        <dbReference type="ARBA" id="ARBA00023172"/>
    </source>
</evidence>
<proteinExistence type="inferred from homology"/>
<keyword evidence="20" id="KW-1185">Reference proteome</keyword>
<evidence type="ECO:0000256" key="13">
    <source>
        <dbReference type="ARBA" id="ARBA00029354"/>
    </source>
</evidence>
<dbReference type="OrthoDB" id="73971at2"/>
<evidence type="ECO:0000313" key="18">
    <source>
        <dbReference type="EMBL" id="AWK14072.1"/>
    </source>
</evidence>
<dbReference type="EC" id="3.1.21.10" evidence="14 15"/>
<dbReference type="KEGG" id="fsm:CCS41_06030"/>
<keyword evidence="4 15" id="KW-0540">Nuclease</keyword>
<keyword evidence="8 15" id="KW-0378">Hydrolase</keyword>
<organism evidence="19 20">
    <name type="scientific">Candidatus Fukatsuia symbiotica</name>
    <dbReference type="NCBI Taxonomy" id="1878942"/>
    <lineage>
        <taxon>Bacteria</taxon>
        <taxon>Pseudomonadati</taxon>
        <taxon>Pseudomonadota</taxon>
        <taxon>Gammaproteobacteria</taxon>
        <taxon>Enterobacterales</taxon>
        <taxon>Yersiniaceae</taxon>
        <taxon>Candidatus Fukatsuia</taxon>
    </lineage>
</organism>
<reference evidence="19 20" key="1">
    <citation type="submission" date="2017-05" db="EMBL/GenBank/DDBJ databases">
        <title>Genome sequence of Candidatus Fukatsuia symbiotica and Candidatus Hamiltonella defensa from Acyrthosiphon pisum strain 5D.</title>
        <authorList>
            <person name="Patel V.A."/>
            <person name="Chevignon G."/>
            <person name="Russell J.A."/>
            <person name="Oliver K.M."/>
        </authorList>
    </citation>
    <scope>NUCLEOTIDE SEQUENCE [LARGE SCALE GENOMIC DNA]</scope>
    <source>
        <strain evidence="19 20">5D</strain>
    </source>
</reference>
<comment type="catalytic activity">
    <reaction evidence="13 15">
        <text>Endonucleolytic cleavage at a junction such as a reciprocal single-stranded crossover between two homologous DNA duplexes (Holliday junction).</text>
        <dbReference type="EC" id="3.1.21.10"/>
    </reaction>
</comment>
<dbReference type="GO" id="GO:0000287">
    <property type="term" value="F:magnesium ion binding"/>
    <property type="evidence" value="ECO:0007669"/>
    <property type="project" value="InterPro"/>
</dbReference>
<comment type="subunit">
    <text evidence="2">Homodimer.</text>
</comment>
<keyword evidence="5" id="KW-0479">Metal-binding</keyword>
<dbReference type="GO" id="GO:0006310">
    <property type="term" value="P:DNA recombination"/>
    <property type="evidence" value="ECO:0007669"/>
    <property type="project" value="UniProtKB-KW"/>
</dbReference>
<dbReference type="KEGG" id="fsm:CCS41_00425"/>
<dbReference type="InterPro" id="IPR008822">
    <property type="entry name" value="Endonuclease_RusA-like"/>
</dbReference>
<dbReference type="InterPro" id="IPR016281">
    <property type="entry name" value="Endonuclease_RusA"/>
</dbReference>
<accession>A0A2U8I4R7</accession>
<dbReference type="EMBL" id="CP021659">
    <property type="protein sequence ID" value="AWK13303.1"/>
    <property type="molecule type" value="Genomic_DNA"/>
</dbReference>
<keyword evidence="6 15" id="KW-0255">Endonuclease</keyword>
<evidence type="ECO:0000256" key="1">
    <source>
        <dbReference type="ARBA" id="ARBA00001946"/>
    </source>
</evidence>
<evidence type="ECO:0000313" key="16">
    <source>
        <dbReference type="EMBL" id="AWK13303.1"/>
    </source>
</evidence>
<evidence type="ECO:0000256" key="3">
    <source>
        <dbReference type="ARBA" id="ARBA00014885"/>
    </source>
</evidence>
<comment type="cofactor">
    <cofactor evidence="1">
        <name>Mg(2+)</name>
        <dbReference type="ChEBI" id="CHEBI:18420"/>
    </cofactor>
</comment>
<evidence type="ECO:0000256" key="11">
    <source>
        <dbReference type="ARBA" id="ARBA00023204"/>
    </source>
</evidence>
<keyword evidence="7 15" id="KW-0227">DNA damage</keyword>
<evidence type="ECO:0000256" key="15">
    <source>
        <dbReference type="PIRNR" id="PIRNR001007"/>
    </source>
</evidence>
<keyword evidence="9" id="KW-0460">Magnesium</keyword>
<dbReference type="EMBL" id="CP021659">
    <property type="protein sequence ID" value="AWK14137.1"/>
    <property type="molecule type" value="Genomic_DNA"/>
</dbReference>
<dbReference type="PIRSF" id="PIRSF001007">
    <property type="entry name" value="RusA"/>
    <property type="match status" value="1"/>
</dbReference>
<dbReference type="AlphaFoldDB" id="A0A2U8I4R7"/>
<dbReference type="KEGG" id="fsm:CCS41_05590"/>
<evidence type="ECO:0000256" key="6">
    <source>
        <dbReference type="ARBA" id="ARBA00022759"/>
    </source>
</evidence>